<evidence type="ECO:0000313" key="1">
    <source>
        <dbReference type="EMBL" id="GGI02350.1"/>
    </source>
</evidence>
<keyword evidence="2" id="KW-1185">Reference proteome</keyword>
<gene>
    <name evidence="1" type="ORF">GCM10011354_00060</name>
</gene>
<dbReference type="EMBL" id="BMHA01000001">
    <property type="protein sequence ID" value="GGI02350.1"/>
    <property type="molecule type" value="Genomic_DNA"/>
</dbReference>
<proteinExistence type="predicted"/>
<sequence length="106" mass="11167">MQTAAVTACGAETMPPGSRWMGASADNDYNLKGMHGAEVFRDLPEGLTLRMTDGSEGKILANPGDGAFVMIEVTSDPNDPARVGEEETVFYSDVDSVVSIPGEDAK</sequence>
<evidence type="ECO:0000313" key="2">
    <source>
        <dbReference type="Proteomes" id="UP000650511"/>
    </source>
</evidence>
<dbReference type="AlphaFoldDB" id="A0A8J3A4K0"/>
<accession>A0A8J3A4K0</accession>
<reference evidence="1" key="1">
    <citation type="journal article" date="2014" name="Int. J. Syst. Evol. Microbiol.">
        <title>Complete genome sequence of Corynebacterium casei LMG S-19264T (=DSM 44701T), isolated from a smear-ripened cheese.</title>
        <authorList>
            <consortium name="US DOE Joint Genome Institute (JGI-PGF)"/>
            <person name="Walter F."/>
            <person name="Albersmeier A."/>
            <person name="Kalinowski J."/>
            <person name="Ruckert C."/>
        </authorList>
    </citation>
    <scope>NUCLEOTIDE SEQUENCE</scope>
    <source>
        <strain evidence="1">CGMCC 1.14988</strain>
    </source>
</reference>
<comment type="caution">
    <text evidence="1">The sequence shown here is derived from an EMBL/GenBank/DDBJ whole genome shotgun (WGS) entry which is preliminary data.</text>
</comment>
<protein>
    <submittedName>
        <fullName evidence="1">Uncharacterized protein</fullName>
    </submittedName>
</protein>
<reference evidence="1" key="2">
    <citation type="submission" date="2020-09" db="EMBL/GenBank/DDBJ databases">
        <authorList>
            <person name="Sun Q."/>
            <person name="Zhou Y."/>
        </authorList>
    </citation>
    <scope>NUCLEOTIDE SEQUENCE</scope>
    <source>
        <strain evidence="1">CGMCC 1.14988</strain>
    </source>
</reference>
<dbReference type="Proteomes" id="UP000650511">
    <property type="component" value="Unassembled WGS sequence"/>
</dbReference>
<name>A0A8J3A4K0_9ACTN</name>
<organism evidence="1 2">
    <name type="scientific">Egicoccus halophilus</name>
    <dbReference type="NCBI Taxonomy" id="1670830"/>
    <lineage>
        <taxon>Bacteria</taxon>
        <taxon>Bacillati</taxon>
        <taxon>Actinomycetota</taxon>
        <taxon>Nitriliruptoria</taxon>
        <taxon>Egicoccales</taxon>
        <taxon>Egicoccaceae</taxon>
        <taxon>Egicoccus</taxon>
    </lineage>
</organism>